<dbReference type="SUPFAM" id="SSF52743">
    <property type="entry name" value="Subtilisin-like"/>
    <property type="match status" value="1"/>
</dbReference>
<gene>
    <name evidence="8" type="ORF">DSCO28_69020</name>
</gene>
<dbReference type="InterPro" id="IPR000209">
    <property type="entry name" value="Peptidase_S8/S53_dom"/>
</dbReference>
<dbReference type="KEGG" id="dov:DSCO28_69020"/>
<keyword evidence="2 5" id="KW-0645">Protease</keyword>
<dbReference type="Proteomes" id="UP000425960">
    <property type="component" value="Chromosome"/>
</dbReference>
<dbReference type="Pfam" id="PF22148">
    <property type="entry name" value="Fervidolysin_NPro-like"/>
    <property type="match status" value="1"/>
</dbReference>
<evidence type="ECO:0000313" key="8">
    <source>
        <dbReference type="EMBL" id="BBO86336.1"/>
    </source>
</evidence>
<name>A0A5K8A1N0_9BACT</name>
<evidence type="ECO:0000256" key="4">
    <source>
        <dbReference type="ARBA" id="ARBA00022825"/>
    </source>
</evidence>
<dbReference type="GO" id="GO:0004252">
    <property type="term" value="F:serine-type endopeptidase activity"/>
    <property type="evidence" value="ECO:0007669"/>
    <property type="project" value="UniProtKB-UniRule"/>
</dbReference>
<organism evidence="8 9">
    <name type="scientific">Desulfosarcina ovata subsp. sediminis</name>
    <dbReference type="NCBI Taxonomy" id="885957"/>
    <lineage>
        <taxon>Bacteria</taxon>
        <taxon>Pseudomonadati</taxon>
        <taxon>Thermodesulfobacteriota</taxon>
        <taxon>Desulfobacteria</taxon>
        <taxon>Desulfobacterales</taxon>
        <taxon>Desulfosarcinaceae</taxon>
        <taxon>Desulfosarcina</taxon>
    </lineage>
</organism>
<evidence type="ECO:0000256" key="2">
    <source>
        <dbReference type="ARBA" id="ARBA00022670"/>
    </source>
</evidence>
<dbReference type="PROSITE" id="PS00136">
    <property type="entry name" value="SUBTILASE_ASP"/>
    <property type="match status" value="1"/>
</dbReference>
<dbReference type="Gene3D" id="3.40.50.200">
    <property type="entry name" value="Peptidase S8/S53 domain"/>
    <property type="match status" value="1"/>
</dbReference>
<dbReference type="AlphaFoldDB" id="A0A5K8A1N0"/>
<feature type="active site" description="Charge relay system" evidence="5">
    <location>
        <position position="435"/>
    </location>
</feature>
<feature type="domain" description="Fervidolysin-like N-terminal prodomain" evidence="7">
    <location>
        <begin position="143"/>
        <end position="209"/>
    </location>
</feature>
<accession>A0A5K8A1N0</accession>
<dbReference type="RefSeq" id="WP_173180076.1">
    <property type="nucleotide sequence ID" value="NZ_AP021876.1"/>
</dbReference>
<dbReference type="PANTHER" id="PTHR43806:SF11">
    <property type="entry name" value="CEREVISIN-RELATED"/>
    <property type="match status" value="1"/>
</dbReference>
<dbReference type="InterPro" id="IPR036852">
    <property type="entry name" value="Peptidase_S8/S53_dom_sf"/>
</dbReference>
<dbReference type="PROSITE" id="PS51892">
    <property type="entry name" value="SUBTILASE"/>
    <property type="match status" value="1"/>
</dbReference>
<evidence type="ECO:0000256" key="3">
    <source>
        <dbReference type="ARBA" id="ARBA00022801"/>
    </source>
</evidence>
<sequence length="468" mass="49344">MNRFAWLFIPLIIVLGSVSANAEILSPLVRLNGERLTLHVRNQPLATILERLTAQGLRIRIDPRINPIINARFDNRPISAALSSILKSADYALIWREDKSSPTGEPQLWEVRIFYKGQEARAQTLQPKTNLAVVQQADGTWQVRDILLLRLTPEMTEAALATLLDRLGATLLDAYVPLGVVRIRLPHGSDVAAIASAIAGTPGVQNAEPDYAYPLKGDAPTIVAGTASAPSQSRFPSTGDTIVAVMDSGLRSDYGDSPFIRAAYDAVSPGAEVGDTLGHGTQMSLIAAGAVTPLGVSSESDSDSGSPVVAIRAFDDNGFTSTYTLMRAIDYAVDSGAHVLSLSWGSENTSTLLESAMGYASSKGLVLVAAAGNAPTGDPVYPAAYDNVIGVGALTPDGNAWDQSNHGDFVAVSAPGMADLPVGYNGEAGRYAGTSIATAYTARRVAAILNENPEADRTTILKRLTATE</sequence>
<feature type="domain" description="Peptidase S8/S53" evidence="6">
    <location>
        <begin position="240"/>
        <end position="461"/>
    </location>
</feature>
<dbReference type="InterPro" id="IPR050131">
    <property type="entry name" value="Peptidase_S8_subtilisin-like"/>
</dbReference>
<reference evidence="8 9" key="1">
    <citation type="submission" date="2019-11" db="EMBL/GenBank/DDBJ databases">
        <title>Comparative genomics of hydrocarbon-degrading Desulfosarcina strains.</title>
        <authorList>
            <person name="Watanabe M."/>
            <person name="Kojima H."/>
            <person name="Fukui M."/>
        </authorList>
    </citation>
    <scope>NUCLEOTIDE SEQUENCE [LARGE SCALE GENOMIC DNA]</scope>
    <source>
        <strain evidence="8 9">28bB2T</strain>
    </source>
</reference>
<comment type="similarity">
    <text evidence="1 5">Belongs to the peptidase S8 family.</text>
</comment>
<dbReference type="Pfam" id="PF00082">
    <property type="entry name" value="Peptidase_S8"/>
    <property type="match status" value="1"/>
</dbReference>
<proteinExistence type="inferred from homology"/>
<dbReference type="GO" id="GO:0006508">
    <property type="term" value="P:proteolysis"/>
    <property type="evidence" value="ECO:0007669"/>
    <property type="project" value="UniProtKB-KW"/>
</dbReference>
<evidence type="ECO:0000259" key="6">
    <source>
        <dbReference type="Pfam" id="PF00082"/>
    </source>
</evidence>
<feature type="active site" description="Charge relay system" evidence="5">
    <location>
        <position position="247"/>
    </location>
</feature>
<protein>
    <submittedName>
        <fullName evidence="8">Uncharacterized protein</fullName>
    </submittedName>
</protein>
<keyword evidence="4 5" id="KW-0720">Serine protease</keyword>
<feature type="active site" description="Charge relay system" evidence="5">
    <location>
        <position position="279"/>
    </location>
</feature>
<dbReference type="PANTHER" id="PTHR43806">
    <property type="entry name" value="PEPTIDASE S8"/>
    <property type="match status" value="1"/>
</dbReference>
<dbReference type="InterPro" id="IPR023827">
    <property type="entry name" value="Peptidase_S8_Asp-AS"/>
</dbReference>
<dbReference type="EMBL" id="AP021876">
    <property type="protein sequence ID" value="BBO86336.1"/>
    <property type="molecule type" value="Genomic_DNA"/>
</dbReference>
<keyword evidence="3 5" id="KW-0378">Hydrolase</keyword>
<evidence type="ECO:0000313" key="9">
    <source>
        <dbReference type="Proteomes" id="UP000425960"/>
    </source>
</evidence>
<evidence type="ECO:0000256" key="5">
    <source>
        <dbReference type="PROSITE-ProRule" id="PRU01240"/>
    </source>
</evidence>
<evidence type="ECO:0000259" key="7">
    <source>
        <dbReference type="Pfam" id="PF22148"/>
    </source>
</evidence>
<dbReference type="InterPro" id="IPR054399">
    <property type="entry name" value="Fervidolysin-like_N_prodom"/>
</dbReference>
<evidence type="ECO:0000256" key="1">
    <source>
        <dbReference type="ARBA" id="ARBA00011073"/>
    </source>
</evidence>